<dbReference type="AlphaFoldDB" id="A0A814B5A6"/>
<dbReference type="Proteomes" id="UP000663879">
    <property type="component" value="Unassembled WGS sequence"/>
</dbReference>
<protein>
    <submittedName>
        <fullName evidence="2">Uncharacterized protein</fullName>
    </submittedName>
</protein>
<keyword evidence="3" id="KW-1185">Reference proteome</keyword>
<evidence type="ECO:0000256" key="1">
    <source>
        <dbReference type="SAM" id="MobiDB-lite"/>
    </source>
</evidence>
<proteinExistence type="predicted"/>
<name>A0A814B5A6_9BILA</name>
<reference evidence="2" key="1">
    <citation type="submission" date="2021-02" db="EMBL/GenBank/DDBJ databases">
        <authorList>
            <person name="Nowell W R."/>
        </authorList>
    </citation>
    <scope>NUCLEOTIDE SEQUENCE</scope>
    <source>
        <strain evidence="2">Ploen Becks lab</strain>
    </source>
</reference>
<comment type="caution">
    <text evidence="2">The sequence shown here is derived from an EMBL/GenBank/DDBJ whole genome shotgun (WGS) entry which is preliminary data.</text>
</comment>
<accession>A0A814B5A6</accession>
<gene>
    <name evidence="2" type="ORF">OXX778_LOCUS12501</name>
</gene>
<feature type="compositionally biased region" description="Polar residues" evidence="1">
    <location>
        <begin position="140"/>
        <end position="160"/>
    </location>
</feature>
<dbReference type="EMBL" id="CAJNOC010002276">
    <property type="protein sequence ID" value="CAF0923300.1"/>
    <property type="molecule type" value="Genomic_DNA"/>
</dbReference>
<sequence length="160" mass="18219">MGLRISNVVLKKKSLGREPILKEFDIINDLGEITVLEDIEINSKLPKMASTYLNELKENLTQSYKTPESNRNLKMEKAKIDHDRKIKKFDYKIGDLYKPGSENTVTDCFSRLPGEEEIESPENDYHENLVAVISTEEFGDTQTSSDSDSNAEVISQNPNY</sequence>
<feature type="region of interest" description="Disordered" evidence="1">
    <location>
        <begin position="137"/>
        <end position="160"/>
    </location>
</feature>
<evidence type="ECO:0000313" key="3">
    <source>
        <dbReference type="Proteomes" id="UP000663879"/>
    </source>
</evidence>
<evidence type="ECO:0000313" key="2">
    <source>
        <dbReference type="EMBL" id="CAF0923300.1"/>
    </source>
</evidence>
<organism evidence="2 3">
    <name type="scientific">Brachionus calyciflorus</name>
    <dbReference type="NCBI Taxonomy" id="104777"/>
    <lineage>
        <taxon>Eukaryota</taxon>
        <taxon>Metazoa</taxon>
        <taxon>Spiralia</taxon>
        <taxon>Gnathifera</taxon>
        <taxon>Rotifera</taxon>
        <taxon>Eurotatoria</taxon>
        <taxon>Monogononta</taxon>
        <taxon>Pseudotrocha</taxon>
        <taxon>Ploima</taxon>
        <taxon>Brachionidae</taxon>
        <taxon>Brachionus</taxon>
    </lineage>
</organism>